<accession>A0A1U7HR52</accession>
<evidence type="ECO:0000313" key="5">
    <source>
        <dbReference type="Proteomes" id="UP000186868"/>
    </source>
</evidence>
<dbReference type="Proteomes" id="UP000186868">
    <property type="component" value="Unassembled WGS sequence"/>
</dbReference>
<dbReference type="PANTHER" id="PTHR44591:SF3">
    <property type="entry name" value="RESPONSE REGULATORY DOMAIN-CONTAINING PROTEIN"/>
    <property type="match status" value="1"/>
</dbReference>
<dbReference type="InterPro" id="IPR001789">
    <property type="entry name" value="Sig_transdc_resp-reg_receiver"/>
</dbReference>
<evidence type="ECO:0000313" key="4">
    <source>
        <dbReference type="EMBL" id="OKH26080.1"/>
    </source>
</evidence>
<dbReference type="InterPro" id="IPR011006">
    <property type="entry name" value="CheY-like_superfamily"/>
</dbReference>
<evidence type="ECO:0000256" key="2">
    <source>
        <dbReference type="PROSITE-ProRule" id="PRU00169"/>
    </source>
</evidence>
<gene>
    <name evidence="4" type="ORF">NIES593_03110</name>
</gene>
<keyword evidence="1" id="KW-0597">Phosphoprotein</keyword>
<comment type="caution">
    <text evidence="2">Lacks conserved residue(s) required for the propagation of feature annotation.</text>
</comment>
<evidence type="ECO:0000256" key="1">
    <source>
        <dbReference type="ARBA" id="ARBA00022553"/>
    </source>
</evidence>
<dbReference type="SUPFAM" id="SSF52172">
    <property type="entry name" value="CheY-like"/>
    <property type="match status" value="1"/>
</dbReference>
<dbReference type="SMART" id="SM00448">
    <property type="entry name" value="REC"/>
    <property type="match status" value="1"/>
</dbReference>
<protein>
    <submittedName>
        <fullName evidence="4">Response regulator</fullName>
    </submittedName>
</protein>
<dbReference type="EMBL" id="MRCB01000002">
    <property type="protein sequence ID" value="OKH26080.1"/>
    <property type="molecule type" value="Genomic_DNA"/>
</dbReference>
<dbReference type="RefSeq" id="WP_073598188.1">
    <property type="nucleotide sequence ID" value="NZ_MRCB01000002.1"/>
</dbReference>
<feature type="domain" description="Response regulatory" evidence="3">
    <location>
        <begin position="19"/>
        <end position="135"/>
    </location>
</feature>
<evidence type="ECO:0000259" key="3">
    <source>
        <dbReference type="PROSITE" id="PS50110"/>
    </source>
</evidence>
<organism evidence="4 5">
    <name type="scientific">Hydrococcus rivularis NIES-593</name>
    <dbReference type="NCBI Taxonomy" id="1921803"/>
    <lineage>
        <taxon>Bacteria</taxon>
        <taxon>Bacillati</taxon>
        <taxon>Cyanobacteriota</taxon>
        <taxon>Cyanophyceae</taxon>
        <taxon>Pleurocapsales</taxon>
        <taxon>Hydrococcaceae</taxon>
        <taxon>Hydrococcus</taxon>
    </lineage>
</organism>
<dbReference type="PROSITE" id="PS50110">
    <property type="entry name" value="RESPONSE_REGULATORY"/>
    <property type="match status" value="1"/>
</dbReference>
<dbReference type="STRING" id="1921803.NIES593_03110"/>
<dbReference type="GO" id="GO:0000160">
    <property type="term" value="P:phosphorelay signal transduction system"/>
    <property type="evidence" value="ECO:0007669"/>
    <property type="project" value="InterPro"/>
</dbReference>
<dbReference type="InterPro" id="IPR050595">
    <property type="entry name" value="Bact_response_regulator"/>
</dbReference>
<proteinExistence type="predicted"/>
<name>A0A1U7HR52_9CYAN</name>
<reference evidence="4 5" key="1">
    <citation type="submission" date="2016-11" db="EMBL/GenBank/DDBJ databases">
        <title>Draft Genome Sequences of Nine Cyanobacterial Strains from Diverse Habitats.</title>
        <authorList>
            <person name="Zhu T."/>
            <person name="Hou S."/>
            <person name="Lu X."/>
            <person name="Hess W.R."/>
        </authorList>
    </citation>
    <scope>NUCLEOTIDE SEQUENCE [LARGE SCALE GENOMIC DNA]</scope>
    <source>
        <strain evidence="4 5">NIES-593</strain>
    </source>
</reference>
<dbReference type="OrthoDB" id="514180at2"/>
<dbReference type="Gene3D" id="3.40.50.2300">
    <property type="match status" value="1"/>
</dbReference>
<sequence length="156" mass="17504">MDLNGFVDLFEASVQKTPLVLAVDGDEDNLLLVKYVVEQFNCTLLRATSSREALSLARENQPDLIVLEMVLPKLDGFELVRILKNNGLTARIPLIAVTQLASPREREKILNVGCEAYLSKPYLFEDLEAILSRYLDRLPARTVAAEAEEQMCLLPE</sequence>
<keyword evidence="5" id="KW-1185">Reference proteome</keyword>
<dbReference type="PANTHER" id="PTHR44591">
    <property type="entry name" value="STRESS RESPONSE REGULATOR PROTEIN 1"/>
    <property type="match status" value="1"/>
</dbReference>
<comment type="caution">
    <text evidence="4">The sequence shown here is derived from an EMBL/GenBank/DDBJ whole genome shotgun (WGS) entry which is preliminary data.</text>
</comment>
<dbReference type="AlphaFoldDB" id="A0A1U7HR52"/>
<dbReference type="Pfam" id="PF00072">
    <property type="entry name" value="Response_reg"/>
    <property type="match status" value="1"/>
</dbReference>